<reference evidence="2 3" key="1">
    <citation type="journal article" date="2019" name="Nat. Microbiol.">
        <title>Mediterranean grassland soil C-N compound turnover is dependent on rainfall and depth, and is mediated by genomically divergent microorganisms.</title>
        <authorList>
            <person name="Diamond S."/>
            <person name="Andeer P.F."/>
            <person name="Li Z."/>
            <person name="Crits-Christoph A."/>
            <person name="Burstein D."/>
            <person name="Anantharaman K."/>
            <person name="Lane K.R."/>
            <person name="Thomas B.C."/>
            <person name="Pan C."/>
            <person name="Northen T.R."/>
            <person name="Banfield J.F."/>
        </authorList>
    </citation>
    <scope>NUCLEOTIDE SEQUENCE [LARGE SCALE GENOMIC DNA]</scope>
    <source>
        <strain evidence="2">NP_5</strain>
    </source>
</reference>
<evidence type="ECO:0000313" key="2">
    <source>
        <dbReference type="EMBL" id="TMJ13780.1"/>
    </source>
</evidence>
<dbReference type="Gene3D" id="3.90.550.10">
    <property type="entry name" value="Spore Coat Polysaccharide Biosynthesis Protein SpsA, Chain A"/>
    <property type="match status" value="1"/>
</dbReference>
<dbReference type="PANTHER" id="PTHR22572">
    <property type="entry name" value="SUGAR-1-PHOSPHATE GUANYL TRANSFERASE"/>
    <property type="match status" value="1"/>
</dbReference>
<feature type="domain" description="Nucleotidyl transferase" evidence="1">
    <location>
        <begin position="18"/>
        <end position="227"/>
    </location>
</feature>
<protein>
    <submittedName>
        <fullName evidence="2">Nucleotidyltransferase family protein</fullName>
    </submittedName>
</protein>
<proteinExistence type="predicted"/>
<accession>A0A537M0H3</accession>
<dbReference type="Proteomes" id="UP000320393">
    <property type="component" value="Unassembled WGS sequence"/>
</dbReference>
<dbReference type="EMBL" id="VBAM01000145">
    <property type="protein sequence ID" value="TMJ13780.1"/>
    <property type="molecule type" value="Genomic_DNA"/>
</dbReference>
<keyword evidence="2" id="KW-0808">Transferase</keyword>
<dbReference type="Pfam" id="PF00483">
    <property type="entry name" value="NTP_transferase"/>
    <property type="match status" value="1"/>
</dbReference>
<gene>
    <name evidence="2" type="ORF">E6H02_04635</name>
</gene>
<organism evidence="2 3">
    <name type="scientific">Candidatus Segetimicrobium genomatis</name>
    <dbReference type="NCBI Taxonomy" id="2569760"/>
    <lineage>
        <taxon>Bacteria</taxon>
        <taxon>Bacillati</taxon>
        <taxon>Candidatus Sysuimicrobiota</taxon>
        <taxon>Candidatus Sysuimicrobiia</taxon>
        <taxon>Candidatus Sysuimicrobiales</taxon>
        <taxon>Candidatus Segetimicrobiaceae</taxon>
        <taxon>Candidatus Segetimicrobium</taxon>
    </lineage>
</organism>
<evidence type="ECO:0000313" key="3">
    <source>
        <dbReference type="Proteomes" id="UP000320393"/>
    </source>
</evidence>
<dbReference type="AlphaFoldDB" id="A0A537M0H3"/>
<dbReference type="InterPro" id="IPR005835">
    <property type="entry name" value="NTP_transferase_dom"/>
</dbReference>
<dbReference type="CDD" id="cd04181">
    <property type="entry name" value="NTP_transferase"/>
    <property type="match status" value="1"/>
</dbReference>
<dbReference type="SUPFAM" id="SSF53448">
    <property type="entry name" value="Nucleotide-diphospho-sugar transferases"/>
    <property type="match status" value="1"/>
</dbReference>
<dbReference type="InterPro" id="IPR050486">
    <property type="entry name" value="Mannose-1P_guanyltransferase"/>
</dbReference>
<evidence type="ECO:0000259" key="1">
    <source>
        <dbReference type="Pfam" id="PF00483"/>
    </source>
</evidence>
<dbReference type="InterPro" id="IPR029044">
    <property type="entry name" value="Nucleotide-diphossugar_trans"/>
</dbReference>
<sequence>MPGDGAVPHHPRDRPVRAMILAAGLGTRLRPLTDHTPKCMVPLGGKPLLEHGILWLRKHGITELVINLHHLPHVVTGYFGDGGRWGVRITYSHEPRVLGTAGGVKNVEGLFRGPFFVWYGDNLSTCRLDRLWERHDAHGGVASIALHYREDPAHSGIVAQDAEGRIIRFVEKPRPGEVFSHWVNAGIYALEPAVVDAIPGGRAVDFAHEVFPGLLAAGRPVYGYRMAEDEHLWWIDGPDDLRRVEHLWREIAGSGV</sequence>
<dbReference type="GO" id="GO:0016740">
    <property type="term" value="F:transferase activity"/>
    <property type="evidence" value="ECO:0007669"/>
    <property type="project" value="UniProtKB-KW"/>
</dbReference>
<name>A0A537M0H3_9BACT</name>
<comment type="caution">
    <text evidence="2">The sequence shown here is derived from an EMBL/GenBank/DDBJ whole genome shotgun (WGS) entry which is preliminary data.</text>
</comment>